<keyword evidence="2" id="KW-0472">Membrane</keyword>
<keyword evidence="4" id="KW-1185">Reference proteome</keyword>
<accession>A0AAV5JWZ3</accession>
<comment type="caution">
    <text evidence="3">The sequence shown here is derived from an EMBL/GenBank/DDBJ whole genome shotgun (WGS) entry which is preliminary data.</text>
</comment>
<reference evidence="3 4" key="1">
    <citation type="journal article" date="2021" name="Commun. Biol.">
        <title>The genome of Shorea leprosula (Dipterocarpaceae) highlights the ecological relevance of drought in aseasonal tropical rainforests.</title>
        <authorList>
            <person name="Ng K.K.S."/>
            <person name="Kobayashi M.J."/>
            <person name="Fawcett J.A."/>
            <person name="Hatakeyama M."/>
            <person name="Paape T."/>
            <person name="Ng C.H."/>
            <person name="Ang C.C."/>
            <person name="Tnah L.H."/>
            <person name="Lee C.T."/>
            <person name="Nishiyama T."/>
            <person name="Sese J."/>
            <person name="O'Brien M.J."/>
            <person name="Copetti D."/>
            <person name="Mohd Noor M.I."/>
            <person name="Ong R.C."/>
            <person name="Putra M."/>
            <person name="Sireger I.Z."/>
            <person name="Indrioko S."/>
            <person name="Kosugi Y."/>
            <person name="Izuno A."/>
            <person name="Isagi Y."/>
            <person name="Lee S.L."/>
            <person name="Shimizu K.K."/>
        </authorList>
    </citation>
    <scope>NUCLEOTIDE SEQUENCE [LARGE SCALE GENOMIC DNA]</scope>
    <source>
        <strain evidence="3">214</strain>
    </source>
</reference>
<evidence type="ECO:0000256" key="1">
    <source>
        <dbReference type="SAM" id="MobiDB-lite"/>
    </source>
</evidence>
<dbReference type="Proteomes" id="UP001054252">
    <property type="component" value="Unassembled WGS sequence"/>
</dbReference>
<dbReference type="EMBL" id="BPVZ01000046">
    <property type="protein sequence ID" value="GKV16891.1"/>
    <property type="molecule type" value="Genomic_DNA"/>
</dbReference>
<proteinExistence type="predicted"/>
<gene>
    <name evidence="3" type="ORF">SLEP1_g27461</name>
</gene>
<protein>
    <submittedName>
        <fullName evidence="3">Uncharacterized protein</fullName>
    </submittedName>
</protein>
<dbReference type="PANTHER" id="PTHR31170:SF17">
    <property type="match status" value="1"/>
</dbReference>
<sequence>MHSVKHNGEGHIAVDMEKLVSSYKSDQSKSDQSKSDQSKSDQSREFCLSRESCIFKIPSILSRHNPKAYSPNAFSFGPWHHDDDHLKLTHALKINYLKDLLHPFPDREAKLLDLEAAVTEMEEKVRQCYAEQISFHDDRKFARILLLDGCFIIALFLKSAKVISRDPDDPIFGMACMLQFLYHDLILLENQIPWFVLERIFDLTKESIKQSADIELHQLAIQFFGNIFTSGRPPPEVKDSDTDKIKHIIDLLRTYLFLPYLKNTCQKQPSEQQNSSPQKTTINEERESHKHLPSASRLTEAGVKFKRSNDSIFHIRFCKGVLEVPSILIHNTTETIFRNLIAYEQCYYHLEPIVTSYAKLMDNLIDKVDDLHILCKRGIISNSMSSEDATQLFNKLYNDARIPRSHCSEIYEEVNSYCRRGWPRWRAAYTQNYFTKPWAIVSQLFAIMILTLTLLQVVPTFLLK</sequence>
<dbReference type="PANTHER" id="PTHR31170">
    <property type="entry name" value="BNAC04G53230D PROTEIN"/>
    <property type="match status" value="1"/>
</dbReference>
<feature type="compositionally biased region" description="Polar residues" evidence="1">
    <location>
        <begin position="267"/>
        <end position="281"/>
    </location>
</feature>
<feature type="transmembrane region" description="Helical" evidence="2">
    <location>
        <begin position="438"/>
        <end position="463"/>
    </location>
</feature>
<organism evidence="3 4">
    <name type="scientific">Rubroshorea leprosula</name>
    <dbReference type="NCBI Taxonomy" id="152421"/>
    <lineage>
        <taxon>Eukaryota</taxon>
        <taxon>Viridiplantae</taxon>
        <taxon>Streptophyta</taxon>
        <taxon>Embryophyta</taxon>
        <taxon>Tracheophyta</taxon>
        <taxon>Spermatophyta</taxon>
        <taxon>Magnoliopsida</taxon>
        <taxon>eudicotyledons</taxon>
        <taxon>Gunneridae</taxon>
        <taxon>Pentapetalae</taxon>
        <taxon>rosids</taxon>
        <taxon>malvids</taxon>
        <taxon>Malvales</taxon>
        <taxon>Dipterocarpaceae</taxon>
        <taxon>Rubroshorea</taxon>
    </lineage>
</organism>
<name>A0AAV5JWZ3_9ROSI</name>
<feature type="compositionally biased region" description="Basic and acidic residues" evidence="1">
    <location>
        <begin position="26"/>
        <end position="43"/>
    </location>
</feature>
<keyword evidence="2" id="KW-1133">Transmembrane helix</keyword>
<feature type="region of interest" description="Disordered" evidence="1">
    <location>
        <begin position="21"/>
        <end position="43"/>
    </location>
</feature>
<keyword evidence="2" id="KW-0812">Transmembrane</keyword>
<feature type="region of interest" description="Disordered" evidence="1">
    <location>
        <begin position="267"/>
        <end position="295"/>
    </location>
</feature>
<dbReference type="InterPro" id="IPR004158">
    <property type="entry name" value="DUF247_pln"/>
</dbReference>
<evidence type="ECO:0000313" key="4">
    <source>
        <dbReference type="Proteomes" id="UP001054252"/>
    </source>
</evidence>
<dbReference type="AlphaFoldDB" id="A0AAV5JWZ3"/>
<dbReference type="Pfam" id="PF03140">
    <property type="entry name" value="DUF247"/>
    <property type="match status" value="1"/>
</dbReference>
<evidence type="ECO:0000256" key="2">
    <source>
        <dbReference type="SAM" id="Phobius"/>
    </source>
</evidence>
<evidence type="ECO:0000313" key="3">
    <source>
        <dbReference type="EMBL" id="GKV16891.1"/>
    </source>
</evidence>